<keyword evidence="2" id="KW-1185">Reference proteome</keyword>
<organism evidence="1 2">
    <name type="scientific">Entomophthora muscae</name>
    <dbReference type="NCBI Taxonomy" id="34485"/>
    <lineage>
        <taxon>Eukaryota</taxon>
        <taxon>Fungi</taxon>
        <taxon>Fungi incertae sedis</taxon>
        <taxon>Zoopagomycota</taxon>
        <taxon>Entomophthoromycotina</taxon>
        <taxon>Entomophthoromycetes</taxon>
        <taxon>Entomophthorales</taxon>
        <taxon>Entomophthoraceae</taxon>
        <taxon>Entomophthora</taxon>
    </lineage>
</organism>
<name>A0ACC2TD31_9FUNG</name>
<evidence type="ECO:0000313" key="2">
    <source>
        <dbReference type="Proteomes" id="UP001165960"/>
    </source>
</evidence>
<dbReference type="Proteomes" id="UP001165960">
    <property type="component" value="Unassembled WGS sequence"/>
</dbReference>
<comment type="caution">
    <text evidence="1">The sequence shown here is derived from an EMBL/GenBank/DDBJ whole genome shotgun (WGS) entry which is preliminary data.</text>
</comment>
<proteinExistence type="predicted"/>
<evidence type="ECO:0000313" key="1">
    <source>
        <dbReference type="EMBL" id="KAJ9072481.1"/>
    </source>
</evidence>
<gene>
    <name evidence="1" type="ORF">DSO57_1027109</name>
</gene>
<sequence>MYCSSKLAASSLGAVVRFRSSFHNLWSVLSLVSSTRLPSQTLVSKKPLLHPRITSFSPAYLLAHHSSQQGLVGITATLLPHIQSPVGVCSLPGYPPSAWVDPTEEPPLSYSQASLPGGQLGYGGLISIRPSYSITRGIVKSQDEDWEVQTLPPQLVPRLRSWPAAGEVFLGSSLGDGYLIVGWDSGGGECWGAGGVSLGSWDFPSMCCSLDGA</sequence>
<protein>
    <submittedName>
        <fullName evidence="1">Uncharacterized protein</fullName>
    </submittedName>
</protein>
<reference evidence="1" key="1">
    <citation type="submission" date="2022-04" db="EMBL/GenBank/DDBJ databases">
        <title>Genome of the entomopathogenic fungus Entomophthora muscae.</title>
        <authorList>
            <person name="Elya C."/>
            <person name="Lovett B.R."/>
            <person name="Lee E."/>
            <person name="Macias A.M."/>
            <person name="Hajek A.E."/>
            <person name="De Bivort B.L."/>
            <person name="Kasson M.T."/>
            <person name="De Fine Licht H.H."/>
            <person name="Stajich J.E."/>
        </authorList>
    </citation>
    <scope>NUCLEOTIDE SEQUENCE</scope>
    <source>
        <strain evidence="1">Berkeley</strain>
    </source>
</reference>
<dbReference type="EMBL" id="QTSX02003003">
    <property type="protein sequence ID" value="KAJ9072481.1"/>
    <property type="molecule type" value="Genomic_DNA"/>
</dbReference>
<accession>A0ACC2TD31</accession>